<sequence length="361" mass="41820">MNTWTFLYRTYRYVLPEVHQQLNYWHENALAIPDSELRQQALASIRDKTFHCEGGCVYAAADFAARHILIPLVVAFQTISDYLDNLCDRSSSFDPEDFRSLHESMLDAVSLTRPVHDYYRVRRLNGEPSEDGGYLEKLVRTCREHVKMLPGYPIVEEQVLIWVGLYCDLQVHKHVSPDEREALLLNWWKQHEVKYPELFWNEFAAATGSTLGVFSLFLAACQPSCSEQQVKQTAGAYFPWISAIHILLDYLIDLEEDAIGGDLNFISYYSDPQEIVSRLKWIANRARREAEQLVPLSPVHLMAVDGLLGFYLSDGKVKRQPLVSKVSKTLLQPSPWRIWLFYLYSKWYRGDKVQIQAPPNR</sequence>
<dbReference type="RefSeq" id="WP_380026342.1">
    <property type="nucleotide sequence ID" value="NZ_JBHSHC010000099.1"/>
</dbReference>
<gene>
    <name evidence="1" type="ORF">ACFO8Q_13655</name>
</gene>
<dbReference type="Pfam" id="PF10776">
    <property type="entry name" value="DUF2600"/>
    <property type="match status" value="1"/>
</dbReference>
<organism evidence="1 2">
    <name type="scientific">Effusibacillus consociatus</name>
    <dbReference type="NCBI Taxonomy" id="1117041"/>
    <lineage>
        <taxon>Bacteria</taxon>
        <taxon>Bacillati</taxon>
        <taxon>Bacillota</taxon>
        <taxon>Bacilli</taxon>
        <taxon>Bacillales</taxon>
        <taxon>Alicyclobacillaceae</taxon>
        <taxon>Effusibacillus</taxon>
    </lineage>
</organism>
<accession>A0ABV9Q531</accession>
<proteinExistence type="predicted"/>
<evidence type="ECO:0000313" key="2">
    <source>
        <dbReference type="Proteomes" id="UP001596002"/>
    </source>
</evidence>
<reference evidence="2" key="1">
    <citation type="journal article" date="2019" name="Int. J. Syst. Evol. Microbiol.">
        <title>The Global Catalogue of Microorganisms (GCM) 10K type strain sequencing project: providing services to taxonomists for standard genome sequencing and annotation.</title>
        <authorList>
            <consortium name="The Broad Institute Genomics Platform"/>
            <consortium name="The Broad Institute Genome Sequencing Center for Infectious Disease"/>
            <person name="Wu L."/>
            <person name="Ma J."/>
        </authorList>
    </citation>
    <scope>NUCLEOTIDE SEQUENCE [LARGE SCALE GENOMIC DNA]</scope>
    <source>
        <strain evidence="2">WYCCWR 12678</strain>
    </source>
</reference>
<evidence type="ECO:0000313" key="1">
    <source>
        <dbReference type="EMBL" id="MFC4768392.1"/>
    </source>
</evidence>
<dbReference type="Proteomes" id="UP001596002">
    <property type="component" value="Unassembled WGS sequence"/>
</dbReference>
<keyword evidence="2" id="KW-1185">Reference proteome</keyword>
<dbReference type="InterPro" id="IPR019712">
    <property type="entry name" value="YtpB-like"/>
</dbReference>
<protein>
    <submittedName>
        <fullName evidence="1">Tetraprenyl-beta-curcumene synthase family protein</fullName>
    </submittedName>
</protein>
<name>A0ABV9Q531_9BACL</name>
<comment type="caution">
    <text evidence="1">The sequence shown here is derived from an EMBL/GenBank/DDBJ whole genome shotgun (WGS) entry which is preliminary data.</text>
</comment>
<dbReference type="EMBL" id="JBHSHC010000099">
    <property type="protein sequence ID" value="MFC4768392.1"/>
    <property type="molecule type" value="Genomic_DNA"/>
</dbReference>